<dbReference type="GO" id="GO:0048511">
    <property type="term" value="P:rhythmic process"/>
    <property type="evidence" value="ECO:0007669"/>
    <property type="project" value="UniProtKB-KW"/>
</dbReference>
<reference evidence="11" key="1">
    <citation type="submission" date="2017-07" db="EMBL/GenBank/DDBJ databases">
        <title>Taro Niue Genome Assembly and Annotation.</title>
        <authorList>
            <person name="Atibalentja N."/>
            <person name="Keating K."/>
            <person name="Fields C.J."/>
        </authorList>
    </citation>
    <scope>NUCLEOTIDE SEQUENCE</scope>
    <source>
        <strain evidence="11">Niue_2</strain>
        <tissue evidence="11">Leaf</tissue>
    </source>
</reference>
<evidence type="ECO:0000256" key="5">
    <source>
        <dbReference type="ARBA" id="ARBA00023242"/>
    </source>
</evidence>
<feature type="region of interest" description="Disordered" evidence="8">
    <location>
        <begin position="212"/>
        <end position="258"/>
    </location>
</feature>
<dbReference type="InterPro" id="IPR001789">
    <property type="entry name" value="Sig_transdc_resp-reg_receiver"/>
</dbReference>
<evidence type="ECO:0000256" key="6">
    <source>
        <dbReference type="PROSITE-ProRule" id="PRU00169"/>
    </source>
</evidence>
<feature type="compositionally biased region" description="Polar residues" evidence="8">
    <location>
        <begin position="245"/>
        <end position="255"/>
    </location>
</feature>
<dbReference type="GO" id="GO:0005634">
    <property type="term" value="C:nucleus"/>
    <property type="evidence" value="ECO:0007669"/>
    <property type="project" value="UniProtKB-SubCell"/>
</dbReference>
<keyword evidence="4" id="KW-0090">Biological rhythms</keyword>
<proteinExistence type="inferred from homology"/>
<dbReference type="PROSITE" id="PS51017">
    <property type="entry name" value="CCT"/>
    <property type="match status" value="1"/>
</dbReference>
<keyword evidence="5 7" id="KW-0539">Nucleus</keyword>
<dbReference type="InterPro" id="IPR011006">
    <property type="entry name" value="CheY-like_superfamily"/>
</dbReference>
<evidence type="ECO:0000256" key="8">
    <source>
        <dbReference type="SAM" id="MobiDB-lite"/>
    </source>
</evidence>
<feature type="domain" description="CCT" evidence="10">
    <location>
        <begin position="724"/>
        <end position="766"/>
    </location>
</feature>
<dbReference type="Pfam" id="PF00072">
    <property type="entry name" value="Response_reg"/>
    <property type="match status" value="1"/>
</dbReference>
<evidence type="ECO:0000259" key="10">
    <source>
        <dbReference type="PROSITE" id="PS51017"/>
    </source>
</evidence>
<evidence type="ECO:0000256" key="3">
    <source>
        <dbReference type="ARBA" id="ARBA00023012"/>
    </source>
</evidence>
<keyword evidence="12" id="KW-1185">Reference proteome</keyword>
<dbReference type="Gene3D" id="3.40.50.2300">
    <property type="match status" value="1"/>
</dbReference>
<feature type="compositionally biased region" description="Basic and acidic residues" evidence="8">
    <location>
        <begin position="501"/>
        <end position="514"/>
    </location>
</feature>
<dbReference type="InterPro" id="IPR010402">
    <property type="entry name" value="CCT_domain"/>
</dbReference>
<dbReference type="EMBL" id="NMUH01005140">
    <property type="protein sequence ID" value="MQM11901.1"/>
    <property type="molecule type" value="Genomic_DNA"/>
</dbReference>
<comment type="caution">
    <text evidence="6">Lacks conserved residue(s) required for the propagation of feature annotation.</text>
</comment>
<feature type="domain" description="Response regulatory" evidence="9">
    <location>
        <begin position="71"/>
        <end position="189"/>
    </location>
</feature>
<feature type="compositionally biased region" description="Low complexity" evidence="8">
    <location>
        <begin position="23"/>
        <end position="49"/>
    </location>
</feature>
<name>A0A843X1J8_COLES</name>
<comment type="similarity">
    <text evidence="2">Belongs to the ARR-like family.</text>
</comment>
<feature type="compositionally biased region" description="Basic and acidic residues" evidence="8">
    <location>
        <begin position="469"/>
        <end position="478"/>
    </location>
</feature>
<comment type="subcellular location">
    <subcellularLocation>
        <location evidence="1 7">Nucleus</location>
    </subcellularLocation>
</comment>
<organism evidence="11 12">
    <name type="scientific">Colocasia esculenta</name>
    <name type="common">Wild taro</name>
    <name type="synonym">Arum esculentum</name>
    <dbReference type="NCBI Taxonomy" id="4460"/>
    <lineage>
        <taxon>Eukaryota</taxon>
        <taxon>Viridiplantae</taxon>
        <taxon>Streptophyta</taxon>
        <taxon>Embryophyta</taxon>
        <taxon>Tracheophyta</taxon>
        <taxon>Spermatophyta</taxon>
        <taxon>Magnoliopsida</taxon>
        <taxon>Liliopsida</taxon>
        <taxon>Araceae</taxon>
        <taxon>Aroideae</taxon>
        <taxon>Colocasieae</taxon>
        <taxon>Colocasia</taxon>
    </lineage>
</organism>
<keyword evidence="3" id="KW-0902">Two-component regulatory system</keyword>
<dbReference type="GO" id="GO:0009736">
    <property type="term" value="P:cytokinin-activated signaling pathway"/>
    <property type="evidence" value="ECO:0007669"/>
    <property type="project" value="InterPro"/>
</dbReference>
<dbReference type="OrthoDB" id="60033at2759"/>
<dbReference type="SUPFAM" id="SSF52172">
    <property type="entry name" value="CheY-like"/>
    <property type="match status" value="1"/>
</dbReference>
<dbReference type="PANTHER" id="PTHR43874">
    <property type="entry name" value="TWO-COMPONENT RESPONSE REGULATOR"/>
    <property type="match status" value="1"/>
</dbReference>
<dbReference type="Proteomes" id="UP000652761">
    <property type="component" value="Unassembled WGS sequence"/>
</dbReference>
<dbReference type="Pfam" id="PF06203">
    <property type="entry name" value="CCT"/>
    <property type="match status" value="1"/>
</dbReference>
<feature type="compositionally biased region" description="Low complexity" evidence="8">
    <location>
        <begin position="212"/>
        <end position="228"/>
    </location>
</feature>
<accession>A0A843X1J8</accession>
<evidence type="ECO:0000256" key="1">
    <source>
        <dbReference type="ARBA" id="ARBA00004123"/>
    </source>
</evidence>
<evidence type="ECO:0000256" key="2">
    <source>
        <dbReference type="ARBA" id="ARBA00010330"/>
    </source>
</evidence>
<dbReference type="GO" id="GO:0000160">
    <property type="term" value="P:phosphorelay signal transduction system"/>
    <property type="evidence" value="ECO:0007669"/>
    <property type="project" value="UniProtKB-KW"/>
</dbReference>
<sequence length="780" mass="85757">MEGGEGERAAAREGQGGGGAGAGPSSLAVAEGGAAGAGSQRGRPGAAASLHQQQRRRVIRWERFLPRRSLRVLLVEQDDSTRHIVTALLRKCSYRVAAVADGLKAWDILKEKNYIFDLVLSEVEVPSLSGISLLCKIMSNELSKNIPVIMMSSHDSVSVVFRCMQKGAVDFLVKPVRKNELRNLWQHVWRRHCSTSFANATENMLNNQTVSENMSDNNAASNNVSANAGKGFRNGESCDGGDDQSLGSKPPMQNESSKEQGMVLHFDNRNSTIVTSQSQQLDDDVATLANPTKNHDDDKAKDMSVAIEVSLSVQETAVCVKVQQQTRFHDKSPCKGEDLRCTGRKECLDADRRPFWQSVVPHKTPEGIIDFIGSVVNGQCNFSAMDNDSERENALCEARRSSNIINMCPAESLPSWELSLRRQLPNGCVKNGFQEKNILNHSAASAFSRYAHTGISIQGHKSGSSSATRDTKTREHVGMSHSQFNRHESQNERPTPSVPDGRSEPSRGNKEEAKTYCQISSSDDDDEALASVPSGEDKCTGYSATKNHVAFPHPRLEVMSLPIPVGAVPFQNFCSGYGPILQPMFYHQPTVSPHGSAVVEQAKCFTSSKQHTDYTNHVNADIQSRAFHSCEEDCHPSLLELRKDDTVDTEQGDARRPRLHACGSEENTEQSGSCNWDIANDGGSNGNGGTSDAAINMRTAFECSNEDGLQICRGKGVDPHHSHREAALIKFRLKRKDRCFEKKVRYHSRKMLAEQRPRVKGQFVRQAAIESTTTATEMDD</sequence>
<evidence type="ECO:0000313" key="12">
    <source>
        <dbReference type="Proteomes" id="UP000652761"/>
    </source>
</evidence>
<dbReference type="PROSITE" id="PS50110">
    <property type="entry name" value="RESPONSE_REGULATORY"/>
    <property type="match status" value="1"/>
</dbReference>
<dbReference type="InterPro" id="IPR045279">
    <property type="entry name" value="ARR-like"/>
</dbReference>
<feature type="compositionally biased region" description="Polar residues" evidence="8">
    <location>
        <begin position="457"/>
        <end position="468"/>
    </location>
</feature>
<evidence type="ECO:0000259" key="9">
    <source>
        <dbReference type="PROSITE" id="PS50110"/>
    </source>
</evidence>
<evidence type="ECO:0008006" key="13">
    <source>
        <dbReference type="Google" id="ProtNLM"/>
    </source>
</evidence>
<dbReference type="SMART" id="SM00448">
    <property type="entry name" value="REC"/>
    <property type="match status" value="1"/>
</dbReference>
<evidence type="ECO:0000256" key="4">
    <source>
        <dbReference type="ARBA" id="ARBA00023108"/>
    </source>
</evidence>
<dbReference type="PANTHER" id="PTHR43874:SF117">
    <property type="entry name" value="TWO-COMPONENT RESPONSE REGULATOR-LIKE APRR3"/>
    <property type="match status" value="1"/>
</dbReference>
<feature type="compositionally biased region" description="Basic and acidic residues" evidence="8">
    <location>
        <begin position="1"/>
        <end position="11"/>
    </location>
</feature>
<dbReference type="AlphaFoldDB" id="A0A843X1J8"/>
<protein>
    <recommendedName>
        <fullName evidence="13">Two-component response regulator-like PRR95</fullName>
    </recommendedName>
</protein>
<feature type="region of interest" description="Disordered" evidence="8">
    <location>
        <begin position="1"/>
        <end position="51"/>
    </location>
</feature>
<evidence type="ECO:0000313" key="11">
    <source>
        <dbReference type="EMBL" id="MQM11901.1"/>
    </source>
</evidence>
<evidence type="ECO:0000256" key="7">
    <source>
        <dbReference type="PROSITE-ProRule" id="PRU00357"/>
    </source>
</evidence>
<gene>
    <name evidence="11" type="ORF">Taro_044816</name>
</gene>
<comment type="caution">
    <text evidence="11">The sequence shown here is derived from an EMBL/GenBank/DDBJ whole genome shotgun (WGS) entry which is preliminary data.</text>
</comment>
<feature type="region of interest" description="Disordered" evidence="8">
    <location>
        <begin position="457"/>
        <end position="535"/>
    </location>
</feature>